<dbReference type="InterPro" id="IPR006602">
    <property type="entry name" value="DM10_dom"/>
</dbReference>
<dbReference type="OMA" id="SHINPAC"/>
<name>A0A553NPK8_TIGCA</name>
<feature type="compositionally biased region" description="Low complexity" evidence="6">
    <location>
        <begin position="86"/>
        <end position="96"/>
    </location>
</feature>
<feature type="domain" description="DM10" evidence="7">
    <location>
        <begin position="271"/>
        <end position="421"/>
    </location>
</feature>
<evidence type="ECO:0000256" key="1">
    <source>
        <dbReference type="ARBA" id="ARBA00004430"/>
    </source>
</evidence>
<keyword evidence="9" id="KW-1185">Reference proteome</keyword>
<feature type="compositionally biased region" description="Basic and acidic residues" evidence="6">
    <location>
        <begin position="65"/>
        <end position="81"/>
    </location>
</feature>
<dbReference type="SMART" id="SM00676">
    <property type="entry name" value="DM10"/>
    <property type="match status" value="3"/>
</dbReference>
<evidence type="ECO:0000313" key="8">
    <source>
        <dbReference type="EMBL" id="TRY67382.1"/>
    </source>
</evidence>
<evidence type="ECO:0000256" key="3">
    <source>
        <dbReference type="ARBA" id="ARBA00022737"/>
    </source>
</evidence>
<dbReference type="PANTHER" id="PTHR12086">
    <property type="entry name" value="EF-HAND DOMAIN C-TERMINAL CONTAINING PROTEIN"/>
    <property type="match status" value="1"/>
</dbReference>
<feature type="region of interest" description="Disordered" evidence="6">
    <location>
        <begin position="433"/>
        <end position="460"/>
    </location>
</feature>
<dbReference type="PROSITE" id="PS51336">
    <property type="entry name" value="DM10"/>
    <property type="match status" value="3"/>
</dbReference>
<evidence type="ECO:0000256" key="4">
    <source>
        <dbReference type="ARBA" id="ARBA00023212"/>
    </source>
</evidence>
<feature type="domain" description="DM10" evidence="7">
    <location>
        <begin position="107"/>
        <end position="228"/>
    </location>
</feature>
<dbReference type="FunFam" id="2.30.29.170:FF:000002">
    <property type="entry name" value="EF-hand domain (C-terminal) containing 1"/>
    <property type="match status" value="1"/>
</dbReference>
<comment type="caution">
    <text evidence="8">The sequence shown here is derived from an EMBL/GenBank/DDBJ whole genome shotgun (WGS) entry which is preliminary data.</text>
</comment>
<dbReference type="EMBL" id="VCGU01000011">
    <property type="protein sequence ID" value="TRY67382.1"/>
    <property type="molecule type" value="Genomic_DNA"/>
</dbReference>
<evidence type="ECO:0000256" key="6">
    <source>
        <dbReference type="SAM" id="MobiDB-lite"/>
    </source>
</evidence>
<comment type="subcellular location">
    <subcellularLocation>
        <location evidence="1">Cytoplasm</location>
        <location evidence="1">Cytoskeleton</location>
        <location evidence="1">Cilium axoneme</location>
    </subcellularLocation>
</comment>
<evidence type="ECO:0000256" key="2">
    <source>
        <dbReference type="ARBA" id="ARBA00022490"/>
    </source>
</evidence>
<evidence type="ECO:0000259" key="7">
    <source>
        <dbReference type="PROSITE" id="PS51336"/>
    </source>
</evidence>
<keyword evidence="5" id="KW-0966">Cell projection</keyword>
<gene>
    <name evidence="8" type="ORF">TCAL_05492</name>
</gene>
<feature type="domain" description="DM10" evidence="7">
    <location>
        <begin position="482"/>
        <end position="591"/>
    </location>
</feature>
<keyword evidence="4" id="KW-0206">Cytoskeleton</keyword>
<dbReference type="InterPro" id="IPR040193">
    <property type="entry name" value="EFHC1/EFHC2/EFHB"/>
</dbReference>
<dbReference type="STRING" id="6832.A0A553NPK8"/>
<dbReference type="FunFam" id="2.30.29.170:FF:000004">
    <property type="entry name" value="EF-hand domain containing 2"/>
    <property type="match status" value="1"/>
</dbReference>
<dbReference type="GO" id="GO:0005930">
    <property type="term" value="C:axoneme"/>
    <property type="evidence" value="ECO:0007669"/>
    <property type="project" value="UniProtKB-SubCell"/>
</dbReference>
<evidence type="ECO:0000313" key="9">
    <source>
        <dbReference type="Proteomes" id="UP000318571"/>
    </source>
</evidence>
<organism evidence="8 9">
    <name type="scientific">Tigriopus californicus</name>
    <name type="common">Marine copepod</name>
    <dbReference type="NCBI Taxonomy" id="6832"/>
    <lineage>
        <taxon>Eukaryota</taxon>
        <taxon>Metazoa</taxon>
        <taxon>Ecdysozoa</taxon>
        <taxon>Arthropoda</taxon>
        <taxon>Crustacea</taxon>
        <taxon>Multicrustacea</taxon>
        <taxon>Hexanauplia</taxon>
        <taxon>Copepoda</taxon>
        <taxon>Harpacticoida</taxon>
        <taxon>Harpacticidae</taxon>
        <taxon>Tigriopus</taxon>
    </lineage>
</organism>
<sequence>MATEILDWTGPDVYASPYRSRFHRSQHFHRISDSEPINVCIPGKRGIGGEALQYVPKDDWNARRSGEERKDWSKGRTEKMSLEQWEGSNNASGNGNERGLASWIKKDKQVLRFFTYFTEMILDQGVERDRIRKCHLLFFLEDDSIQILEPTFSNSGIPQGTLMRRHRVPFTYVKDRELGPTRSYHRTCPKPHITYRDLNLRQNILIYGRLHRIVDCDTFTRDFLTREGISVPDKEPAPFDVFKNMREKIETVKPLRPYKRLPLPKEFGPLEGKVLRFFGKWEDKNDSVGEIRHFSIHLHLEDETIEIIEIHDTNCGRYRAPTFLKRCRLPKSVSDLVPLPGHSTDHTLLNVVRSKGPGRVRDTILIDNLETKSSTGQSFDEQDKFYQMEDFDIGKEIQVAGRQILIYDCDRSTRLFYQEHLSKAMEPLEAIEVPKPKQSKSRPPYNGFGTEPDSLTSCNGLEPRPPQRDFYKFMHKDRDGFESHILRFSARLVENDKVDTTRRFILSYHLSDDTILINQFPDVNSGVPPGRFLLRCRVKKPPEMQDQDLSVDTLFYSSEDLFVGAVLKINEHWFILTEADEYVFNFMEQFDEREKYPHSNIRLILEKLDGLLDASQVKHMMAKFMDSDPTDRGIVLEQSFRSILNQFIPNNLSEHEIITLVRHLQEVNLEARIVATDTVFSLLQMELKRMQFSAFPQLILTLESADLNAEGVLPKSKLRNVLVAACCKSKTTLRGNNIRDLIDECLKSYSLEFLDYREFVNRLDWLNNPSKPVPPSMVPSNFFEHPLQSKRAPIEYRKLIRQLEAKKNLDISHTIDVKQGLVKPKDPQKLVRKHFTHGADNHA</sequence>
<reference evidence="8 9" key="1">
    <citation type="journal article" date="2018" name="Nat. Ecol. Evol.">
        <title>Genomic signatures of mitonuclear coevolution across populations of Tigriopus californicus.</title>
        <authorList>
            <person name="Barreto F.S."/>
            <person name="Watson E.T."/>
            <person name="Lima T.G."/>
            <person name="Willett C.S."/>
            <person name="Edmands S."/>
            <person name="Li W."/>
            <person name="Burton R.S."/>
        </authorList>
    </citation>
    <scope>NUCLEOTIDE SEQUENCE [LARGE SCALE GENOMIC DNA]</scope>
    <source>
        <strain evidence="8 9">San Diego</strain>
    </source>
</reference>
<evidence type="ECO:0000256" key="5">
    <source>
        <dbReference type="ARBA" id="ARBA00023273"/>
    </source>
</evidence>
<keyword evidence="3" id="KW-0677">Repeat</keyword>
<dbReference type="Gene3D" id="2.30.29.170">
    <property type="match status" value="3"/>
</dbReference>
<dbReference type="Pfam" id="PF06565">
    <property type="entry name" value="DM10_dom"/>
    <property type="match status" value="3"/>
</dbReference>
<proteinExistence type="predicted"/>
<dbReference type="AlphaFoldDB" id="A0A553NPK8"/>
<dbReference type="Proteomes" id="UP000318571">
    <property type="component" value="Chromosome 4"/>
</dbReference>
<accession>A0A553NPK8</accession>
<feature type="region of interest" description="Disordered" evidence="6">
    <location>
        <begin position="65"/>
        <end position="96"/>
    </location>
</feature>
<protein>
    <recommendedName>
        <fullName evidence="7">DM10 domain-containing protein</fullName>
    </recommendedName>
</protein>
<keyword evidence="2" id="KW-0963">Cytoplasm</keyword>